<keyword evidence="9" id="KW-0539">Nucleus</keyword>
<keyword evidence="15" id="KW-1185">Reference proteome</keyword>
<keyword evidence="5 11" id="KW-0862">Zinc</keyword>
<evidence type="ECO:0000259" key="12">
    <source>
        <dbReference type="PROSITE" id="PS50157"/>
    </source>
</evidence>
<name>A0A9N9XDH3_DIABA</name>
<keyword evidence="2 11" id="KW-0479">Metal-binding</keyword>
<evidence type="ECO:0000256" key="9">
    <source>
        <dbReference type="ARBA" id="ARBA00023242"/>
    </source>
</evidence>
<dbReference type="InterPro" id="IPR036236">
    <property type="entry name" value="Znf_C2H2_sf"/>
</dbReference>
<dbReference type="FunFam" id="3.30.160.60:FF:001228">
    <property type="entry name" value="Zinc finger protein 236"/>
    <property type="match status" value="1"/>
</dbReference>
<proteinExistence type="predicted"/>
<keyword evidence="6" id="KW-0805">Transcription regulation</keyword>
<dbReference type="SUPFAM" id="SSF57716">
    <property type="entry name" value="Glucocorticoid receptor-like (DNA-binding domain)"/>
    <property type="match status" value="1"/>
</dbReference>
<dbReference type="Pfam" id="PF07776">
    <property type="entry name" value="zf-AD"/>
    <property type="match status" value="1"/>
</dbReference>
<feature type="domain" description="C2H2-type" evidence="12">
    <location>
        <begin position="311"/>
        <end position="338"/>
    </location>
</feature>
<dbReference type="GO" id="GO:0000978">
    <property type="term" value="F:RNA polymerase II cis-regulatory region sequence-specific DNA binding"/>
    <property type="evidence" value="ECO:0007669"/>
    <property type="project" value="TreeGrafter"/>
</dbReference>
<dbReference type="SMART" id="SM00868">
    <property type="entry name" value="zf-AD"/>
    <property type="match status" value="1"/>
</dbReference>
<evidence type="ECO:0000256" key="10">
    <source>
        <dbReference type="PROSITE-ProRule" id="PRU00042"/>
    </source>
</evidence>
<feature type="binding site" evidence="11">
    <location>
        <position position="18"/>
    </location>
    <ligand>
        <name>Zn(2+)</name>
        <dbReference type="ChEBI" id="CHEBI:29105"/>
    </ligand>
</feature>
<feature type="domain" description="C2H2-type" evidence="12">
    <location>
        <begin position="254"/>
        <end position="281"/>
    </location>
</feature>
<feature type="domain" description="C2H2-type" evidence="12">
    <location>
        <begin position="201"/>
        <end position="224"/>
    </location>
</feature>
<evidence type="ECO:0000256" key="8">
    <source>
        <dbReference type="ARBA" id="ARBA00023163"/>
    </source>
</evidence>
<dbReference type="GO" id="GO:0008270">
    <property type="term" value="F:zinc ion binding"/>
    <property type="evidence" value="ECO:0007669"/>
    <property type="project" value="UniProtKB-UniRule"/>
</dbReference>
<evidence type="ECO:0000259" key="13">
    <source>
        <dbReference type="PROSITE" id="PS51915"/>
    </source>
</evidence>
<evidence type="ECO:0000256" key="2">
    <source>
        <dbReference type="ARBA" id="ARBA00022723"/>
    </source>
</evidence>
<evidence type="ECO:0000256" key="3">
    <source>
        <dbReference type="ARBA" id="ARBA00022737"/>
    </source>
</evidence>
<evidence type="ECO:0000256" key="6">
    <source>
        <dbReference type="ARBA" id="ARBA00023015"/>
    </source>
</evidence>
<comment type="subcellular location">
    <subcellularLocation>
        <location evidence="1">Nucleus</location>
    </subcellularLocation>
</comment>
<feature type="domain" description="ZAD" evidence="13">
    <location>
        <begin position="16"/>
        <end position="89"/>
    </location>
</feature>
<dbReference type="Pfam" id="PF00096">
    <property type="entry name" value="zf-C2H2"/>
    <property type="match status" value="4"/>
</dbReference>
<dbReference type="PANTHER" id="PTHR23226:SF416">
    <property type="entry name" value="FI01424P"/>
    <property type="match status" value="1"/>
</dbReference>
<organism evidence="14 15">
    <name type="scientific">Diabrotica balteata</name>
    <name type="common">Banded cucumber beetle</name>
    <dbReference type="NCBI Taxonomy" id="107213"/>
    <lineage>
        <taxon>Eukaryota</taxon>
        <taxon>Metazoa</taxon>
        <taxon>Ecdysozoa</taxon>
        <taxon>Arthropoda</taxon>
        <taxon>Hexapoda</taxon>
        <taxon>Insecta</taxon>
        <taxon>Pterygota</taxon>
        <taxon>Neoptera</taxon>
        <taxon>Endopterygota</taxon>
        <taxon>Coleoptera</taxon>
        <taxon>Polyphaga</taxon>
        <taxon>Cucujiformia</taxon>
        <taxon>Chrysomeloidea</taxon>
        <taxon>Chrysomelidae</taxon>
        <taxon>Galerucinae</taxon>
        <taxon>Diabroticina</taxon>
        <taxon>Diabroticites</taxon>
        <taxon>Diabrotica</taxon>
    </lineage>
</organism>
<dbReference type="FunFam" id="3.30.160.60:FF:000176">
    <property type="entry name" value="zinc finger protein 70"/>
    <property type="match status" value="1"/>
</dbReference>
<feature type="binding site" evidence="11">
    <location>
        <position position="21"/>
    </location>
    <ligand>
        <name>Zn(2+)</name>
        <dbReference type="ChEBI" id="CHEBI:29105"/>
    </ligand>
</feature>
<dbReference type="Proteomes" id="UP001153709">
    <property type="component" value="Chromosome 7"/>
</dbReference>
<dbReference type="InterPro" id="IPR012934">
    <property type="entry name" value="Znf_AD"/>
</dbReference>
<reference evidence="14" key="1">
    <citation type="submission" date="2022-01" db="EMBL/GenBank/DDBJ databases">
        <authorList>
            <person name="King R."/>
        </authorList>
    </citation>
    <scope>NUCLEOTIDE SEQUENCE</scope>
</reference>
<evidence type="ECO:0000256" key="4">
    <source>
        <dbReference type="ARBA" id="ARBA00022771"/>
    </source>
</evidence>
<feature type="domain" description="C2H2-type" evidence="12">
    <location>
        <begin position="395"/>
        <end position="422"/>
    </location>
</feature>
<keyword evidence="4 10" id="KW-0863">Zinc-finger</keyword>
<feature type="domain" description="C2H2-type" evidence="12">
    <location>
        <begin position="282"/>
        <end position="310"/>
    </location>
</feature>
<dbReference type="EMBL" id="OU898282">
    <property type="protein sequence ID" value="CAG9837216.1"/>
    <property type="molecule type" value="Genomic_DNA"/>
</dbReference>
<dbReference type="Pfam" id="PF12874">
    <property type="entry name" value="zf-met"/>
    <property type="match status" value="1"/>
</dbReference>
<dbReference type="PROSITE" id="PS51915">
    <property type="entry name" value="ZAD"/>
    <property type="match status" value="1"/>
</dbReference>
<evidence type="ECO:0000256" key="7">
    <source>
        <dbReference type="ARBA" id="ARBA00023125"/>
    </source>
</evidence>
<dbReference type="Gene3D" id="3.40.1800.20">
    <property type="match status" value="1"/>
</dbReference>
<dbReference type="SUPFAM" id="SSF57667">
    <property type="entry name" value="beta-beta-alpha zinc fingers"/>
    <property type="match status" value="3"/>
</dbReference>
<evidence type="ECO:0000313" key="15">
    <source>
        <dbReference type="Proteomes" id="UP001153709"/>
    </source>
</evidence>
<evidence type="ECO:0000256" key="1">
    <source>
        <dbReference type="ARBA" id="ARBA00004123"/>
    </source>
</evidence>
<dbReference type="InterPro" id="IPR013087">
    <property type="entry name" value="Znf_C2H2_type"/>
</dbReference>
<dbReference type="GO" id="GO:0000981">
    <property type="term" value="F:DNA-binding transcription factor activity, RNA polymerase II-specific"/>
    <property type="evidence" value="ECO:0007669"/>
    <property type="project" value="TreeGrafter"/>
</dbReference>
<dbReference type="PROSITE" id="PS50157">
    <property type="entry name" value="ZINC_FINGER_C2H2_2"/>
    <property type="match status" value="7"/>
</dbReference>
<keyword evidence="7" id="KW-0238">DNA-binding</keyword>
<dbReference type="Gene3D" id="3.30.160.60">
    <property type="entry name" value="Classic Zinc Finger"/>
    <property type="match status" value="6"/>
</dbReference>
<protein>
    <submittedName>
        <fullName evidence="14">Uncharacterized protein</fullName>
    </submittedName>
</protein>
<evidence type="ECO:0000256" key="5">
    <source>
        <dbReference type="ARBA" id="ARBA00022833"/>
    </source>
</evidence>
<dbReference type="GO" id="GO:0005634">
    <property type="term" value="C:nucleus"/>
    <property type="evidence" value="ECO:0007669"/>
    <property type="project" value="UniProtKB-SubCell"/>
</dbReference>
<feature type="binding site" evidence="11">
    <location>
        <position position="65"/>
    </location>
    <ligand>
        <name>Zn(2+)</name>
        <dbReference type="ChEBI" id="CHEBI:29105"/>
    </ligand>
</feature>
<sequence length="427" mass="49749">MHTNTNQKIKLINIEEVCRLCANKHESVAGIYTSENNDLAAKINFYLPIKVDKADKLPLNCCVKCASAVIAWYDFYLTCLESDKTFRNYQICNEELISKEVDSEIYSAESPQTNEKYLESDIFDKNNALSSDEDDSEEIKTADNNNTNIDYLQVVDLSAKSCILCQLSFPTRTQLKNHVLEVHNIKQTKLRRKKVELNAIFACTVCKRSFTRKFDMQRHMLKKHPDTSVEPSIRSKNSELLKKCKVIDSELSYYECDICHTKHKSSSSFVLHYNIHINKKLHCCHLCGKNFQRGAHLKRHVDRLHYGIRRYSCDYCDQTFTSKTTKDEHLNTHTNSRPYMCDTCGKSFRQSSSLYVHKMFHKDIFPFSCNVCEKKFRRMGELKKHKFIHTGERQYSCEVCKRPFRLKQDLKRHMKTHAAAKAVAVAE</sequence>
<feature type="domain" description="C2H2-type" evidence="12">
    <location>
        <begin position="367"/>
        <end position="394"/>
    </location>
</feature>
<dbReference type="OrthoDB" id="9411774at2759"/>
<evidence type="ECO:0000256" key="11">
    <source>
        <dbReference type="PROSITE-ProRule" id="PRU01263"/>
    </source>
</evidence>
<evidence type="ECO:0000313" key="14">
    <source>
        <dbReference type="EMBL" id="CAG9837216.1"/>
    </source>
</evidence>
<dbReference type="PROSITE" id="PS00028">
    <property type="entry name" value="ZINC_FINGER_C2H2_1"/>
    <property type="match status" value="7"/>
</dbReference>
<gene>
    <name evidence="14" type="ORF">DIABBA_LOCUS10220</name>
</gene>
<dbReference type="AlphaFoldDB" id="A0A9N9XDH3"/>
<dbReference type="PANTHER" id="PTHR23226">
    <property type="entry name" value="ZINC FINGER AND SCAN DOMAIN-CONTAINING"/>
    <property type="match status" value="1"/>
</dbReference>
<dbReference type="SMART" id="SM00355">
    <property type="entry name" value="ZnF_C2H2"/>
    <property type="match status" value="8"/>
</dbReference>
<dbReference type="FunFam" id="3.30.160.60:FF:000624">
    <property type="entry name" value="zinc finger protein 697"/>
    <property type="match status" value="1"/>
</dbReference>
<keyword evidence="3" id="KW-0677">Repeat</keyword>
<feature type="domain" description="C2H2-type" evidence="12">
    <location>
        <begin position="339"/>
        <end position="366"/>
    </location>
</feature>
<keyword evidence="8" id="KW-0804">Transcription</keyword>
<feature type="binding site" evidence="11">
    <location>
        <position position="62"/>
    </location>
    <ligand>
        <name>Zn(2+)</name>
        <dbReference type="ChEBI" id="CHEBI:29105"/>
    </ligand>
</feature>
<accession>A0A9N9XDH3</accession>